<dbReference type="EMBL" id="JAAABM010000025">
    <property type="protein sequence ID" value="KAF7671012.1"/>
    <property type="molecule type" value="Genomic_DNA"/>
</dbReference>
<proteinExistence type="predicted"/>
<organism evidence="2 3">
    <name type="scientific">Alternaria burnsii</name>
    <dbReference type="NCBI Taxonomy" id="1187904"/>
    <lineage>
        <taxon>Eukaryota</taxon>
        <taxon>Fungi</taxon>
        <taxon>Dikarya</taxon>
        <taxon>Ascomycota</taxon>
        <taxon>Pezizomycotina</taxon>
        <taxon>Dothideomycetes</taxon>
        <taxon>Pleosporomycetidae</taxon>
        <taxon>Pleosporales</taxon>
        <taxon>Pleosporineae</taxon>
        <taxon>Pleosporaceae</taxon>
        <taxon>Alternaria</taxon>
        <taxon>Alternaria sect. Alternaria</taxon>
    </lineage>
</organism>
<evidence type="ECO:0000313" key="2">
    <source>
        <dbReference type="EMBL" id="KAF7671012.1"/>
    </source>
</evidence>
<evidence type="ECO:0000256" key="1">
    <source>
        <dbReference type="SAM" id="MobiDB-lite"/>
    </source>
</evidence>
<comment type="caution">
    <text evidence="2">The sequence shown here is derived from an EMBL/GenBank/DDBJ whole genome shotgun (WGS) entry which is preliminary data.</text>
</comment>
<dbReference type="Proteomes" id="UP000596902">
    <property type="component" value="Unassembled WGS sequence"/>
</dbReference>
<feature type="compositionally biased region" description="Polar residues" evidence="1">
    <location>
        <begin position="78"/>
        <end position="94"/>
    </location>
</feature>
<reference evidence="2" key="1">
    <citation type="submission" date="2020-01" db="EMBL/GenBank/DDBJ databases">
        <authorList>
            <person name="Feng Z.H.Z."/>
        </authorList>
    </citation>
    <scope>NUCLEOTIDE SEQUENCE</scope>
    <source>
        <strain evidence="2">CBS107.38</strain>
    </source>
</reference>
<evidence type="ECO:0000313" key="3">
    <source>
        <dbReference type="Proteomes" id="UP000596902"/>
    </source>
</evidence>
<accession>A0A8H7EB26</accession>
<sequence length="117" mass="13041">MHLTAFSETVCNTKSALPINQDQVGPTDGSCQDVQKEAHIEASIRDWSLRQDATTGKMTAAGTLPRYGRGRDSHAQTEAESYSDIGSTRETGTNKSRDRFRRLTPLSRSLRLYNRIP</sequence>
<dbReference type="AlphaFoldDB" id="A0A8H7EB26"/>
<feature type="region of interest" description="Disordered" evidence="1">
    <location>
        <begin position="51"/>
        <end position="102"/>
    </location>
</feature>
<protein>
    <submittedName>
        <fullName evidence="2">Uncharacterized protein</fullName>
    </submittedName>
</protein>
<dbReference type="GeneID" id="62209018"/>
<keyword evidence="3" id="KW-1185">Reference proteome</keyword>
<reference evidence="2" key="2">
    <citation type="submission" date="2020-08" db="EMBL/GenBank/DDBJ databases">
        <title>Draft Genome Sequence of Cumin Blight Pathogen Alternaria burnsii.</title>
        <authorList>
            <person name="Feng Z."/>
        </authorList>
    </citation>
    <scope>NUCLEOTIDE SEQUENCE</scope>
    <source>
        <strain evidence="2">CBS107.38</strain>
    </source>
</reference>
<name>A0A8H7EB26_9PLEO</name>
<gene>
    <name evidence="2" type="ORF">GT037_010793</name>
</gene>
<dbReference type="RefSeq" id="XP_038781394.1">
    <property type="nucleotide sequence ID" value="XM_038935840.1"/>
</dbReference>